<protein>
    <recommendedName>
        <fullName evidence="4">Outer membrane lipoprotein carrier protein LolA</fullName>
    </recommendedName>
</protein>
<dbReference type="RefSeq" id="WP_144007464.1">
    <property type="nucleotide sequence ID" value="NZ_JADYTN010000001.1"/>
</dbReference>
<evidence type="ECO:0000313" key="2">
    <source>
        <dbReference type="EMBL" id="MCF2562619.1"/>
    </source>
</evidence>
<name>A0ABS9CD31_9BACT</name>
<evidence type="ECO:0008006" key="4">
    <source>
        <dbReference type="Google" id="ProtNLM"/>
    </source>
</evidence>
<sequence length="203" mass="23707">MIRYYLILLCMLFTIGLHAQESPNSRQARRMFNEAYQKVYGPQGSRLSYSVNIIGIYKAQGTIWTKGKSSKFVEDRYTAWNDQITYTRVDRKKRTVTIYRSDDESRDKYASKFTFKPDNYNYHIANDKRGYVITLKAKKGVKGIKEADVLLDHHTRNPISIRVKVGFFHTTIKITNFKTGGISDQAFVFPRQQYSNYGIIDNR</sequence>
<comment type="caution">
    <text evidence="2">The sequence shown here is derived from an EMBL/GenBank/DDBJ whole genome shotgun (WGS) entry which is preliminary data.</text>
</comment>
<dbReference type="EMBL" id="JADYTN010000001">
    <property type="protein sequence ID" value="MCF2562619.1"/>
    <property type="molecule type" value="Genomic_DNA"/>
</dbReference>
<accession>A0ABS9CD31</accession>
<keyword evidence="1" id="KW-0732">Signal</keyword>
<feature type="chain" id="PRO_5046701795" description="Outer membrane lipoprotein carrier protein LolA" evidence="1">
    <location>
        <begin position="20"/>
        <end position="203"/>
    </location>
</feature>
<keyword evidence="3" id="KW-1185">Reference proteome</keyword>
<dbReference type="Gene3D" id="2.50.20.10">
    <property type="entry name" value="Lipoprotein localisation LolA/LolB/LppX"/>
    <property type="match status" value="1"/>
</dbReference>
<feature type="signal peptide" evidence="1">
    <location>
        <begin position="1"/>
        <end position="19"/>
    </location>
</feature>
<gene>
    <name evidence="2" type="ORF">I6E12_00615</name>
</gene>
<evidence type="ECO:0000256" key="1">
    <source>
        <dbReference type="SAM" id="SignalP"/>
    </source>
</evidence>
<dbReference type="Proteomes" id="UP001200470">
    <property type="component" value="Unassembled WGS sequence"/>
</dbReference>
<proteinExistence type="predicted"/>
<evidence type="ECO:0000313" key="3">
    <source>
        <dbReference type="Proteomes" id="UP001200470"/>
    </source>
</evidence>
<reference evidence="2 3" key="1">
    <citation type="submission" date="2020-12" db="EMBL/GenBank/DDBJ databases">
        <title>Whole genome sequences of gut porcine anaerobes.</title>
        <authorList>
            <person name="Kubasova T."/>
            <person name="Jahodarova E."/>
            <person name="Rychlik I."/>
        </authorList>
    </citation>
    <scope>NUCLEOTIDE SEQUENCE [LARGE SCALE GENOMIC DNA]</scope>
    <source>
        <strain evidence="2 3">An925</strain>
    </source>
</reference>
<organism evidence="2 3">
    <name type="scientific">Xylanibacter brevis</name>
    <dbReference type="NCBI Taxonomy" id="83231"/>
    <lineage>
        <taxon>Bacteria</taxon>
        <taxon>Pseudomonadati</taxon>
        <taxon>Bacteroidota</taxon>
        <taxon>Bacteroidia</taxon>
        <taxon>Bacteroidales</taxon>
        <taxon>Prevotellaceae</taxon>
        <taxon>Xylanibacter</taxon>
    </lineage>
</organism>